<name>A0A7U4JAY2_9SPHN</name>
<dbReference type="InterPro" id="IPR036737">
    <property type="entry name" value="OmpA-like_sf"/>
</dbReference>
<evidence type="ECO:0008006" key="3">
    <source>
        <dbReference type="Google" id="ProtNLM"/>
    </source>
</evidence>
<reference evidence="1 2" key="2">
    <citation type="submission" date="2015-02" db="EMBL/GenBank/DDBJ databases">
        <title>The complete genome of Sphingomonas hengshuiensis sp. WHSC-8 isolated from soil of Hengshui Lake.</title>
        <authorList>
            <person name="Wei S."/>
            <person name="Guo J."/>
            <person name="Su C."/>
            <person name="Wu R."/>
            <person name="Zhang Z."/>
            <person name="Liang K."/>
            <person name="Li H."/>
            <person name="Wang T."/>
            <person name="Liu H."/>
            <person name="Zhang C."/>
            <person name="Li Z."/>
            <person name="Wang Q."/>
            <person name="Meng J."/>
        </authorList>
    </citation>
    <scope>NUCLEOTIDE SEQUENCE [LARGE SCALE GENOMIC DNA]</scope>
    <source>
        <strain evidence="1 2">WHSC-8</strain>
    </source>
</reference>
<keyword evidence="2" id="KW-1185">Reference proteome</keyword>
<dbReference type="Proteomes" id="UP000032300">
    <property type="component" value="Chromosome"/>
</dbReference>
<reference evidence="1 2" key="1">
    <citation type="journal article" date="2015" name="Int. J. Syst. Evol. Microbiol.">
        <title>Sphingomonas hengshuiensis sp. nov., isolated from lake wetland.</title>
        <authorList>
            <person name="Wei S."/>
            <person name="Wang T."/>
            <person name="Liu H."/>
            <person name="Zhang C."/>
            <person name="Guo J."/>
            <person name="Wang Q."/>
            <person name="Liang K."/>
            <person name="Zhang Z."/>
        </authorList>
    </citation>
    <scope>NUCLEOTIDE SEQUENCE [LARGE SCALE GENOMIC DNA]</scope>
    <source>
        <strain evidence="1 2">WHSC-8</strain>
    </source>
</reference>
<accession>A0A7U4JAY2</accession>
<sequence length="283" mass="30667">MAEVMILLLFVLLMALAAALQNRDDRIRVLDGGGASRMVEELQRAYPQAKSSDDYFKELTRAIEARRQVEEAGAKDGTKNLLADAEVGRQVREAAASSGVKDPEKFVKEVVAASTKGRKGQWPPFFSLSEAGGYFFDSGKATLRPEFERSLRSEVIPMLAKSVADYDVDVIEVIGHTDEVPMSGISNLDAALIQASVGRVPIGALRSNDNAGLAMARAVAVVQQLRADPRLRGAVILPLSGAQMIVPVDGVANGSARGSDQRRRRIEIRLRKSTQQASPVVRR</sequence>
<organism evidence="1 2">
    <name type="scientific">Sphingomonas hengshuiensis</name>
    <dbReference type="NCBI Taxonomy" id="1609977"/>
    <lineage>
        <taxon>Bacteria</taxon>
        <taxon>Pseudomonadati</taxon>
        <taxon>Pseudomonadota</taxon>
        <taxon>Alphaproteobacteria</taxon>
        <taxon>Sphingomonadales</taxon>
        <taxon>Sphingomonadaceae</taxon>
        <taxon>Sphingomonas</taxon>
    </lineage>
</organism>
<dbReference type="Gene3D" id="3.30.1330.60">
    <property type="entry name" value="OmpA-like domain"/>
    <property type="match status" value="1"/>
</dbReference>
<dbReference type="AlphaFoldDB" id="A0A7U4JAY2"/>
<dbReference type="EMBL" id="CP010836">
    <property type="protein sequence ID" value="AJP73472.1"/>
    <property type="molecule type" value="Genomic_DNA"/>
</dbReference>
<proteinExistence type="predicted"/>
<gene>
    <name evidence="1" type="ORF">TS85_19285</name>
</gene>
<dbReference type="KEGG" id="sphi:TS85_19285"/>
<evidence type="ECO:0000313" key="2">
    <source>
        <dbReference type="Proteomes" id="UP000032300"/>
    </source>
</evidence>
<protein>
    <recommendedName>
        <fullName evidence="3">OmpA-like domain-containing protein</fullName>
    </recommendedName>
</protein>
<dbReference type="SUPFAM" id="SSF103088">
    <property type="entry name" value="OmpA-like"/>
    <property type="match status" value="1"/>
</dbReference>
<evidence type="ECO:0000313" key="1">
    <source>
        <dbReference type="EMBL" id="AJP73472.1"/>
    </source>
</evidence>